<dbReference type="InterPro" id="IPR003018">
    <property type="entry name" value="GAF"/>
</dbReference>
<dbReference type="Pfam" id="PF13185">
    <property type="entry name" value="GAF_2"/>
    <property type="match status" value="1"/>
</dbReference>
<dbReference type="EMBL" id="VORW01000001">
    <property type="protein sequence ID" value="TXE14551.1"/>
    <property type="molecule type" value="Genomic_DNA"/>
</dbReference>
<dbReference type="AlphaFoldDB" id="A0A5C7B1D0"/>
<dbReference type="SUPFAM" id="SSF55781">
    <property type="entry name" value="GAF domain-like"/>
    <property type="match status" value="1"/>
</dbReference>
<evidence type="ECO:0000256" key="1">
    <source>
        <dbReference type="ARBA" id="ARBA00038454"/>
    </source>
</evidence>
<evidence type="ECO:0000313" key="3">
    <source>
        <dbReference type="EMBL" id="TXE14551.1"/>
    </source>
</evidence>
<dbReference type="GO" id="GO:0005829">
    <property type="term" value="C:cytosol"/>
    <property type="evidence" value="ECO:0007669"/>
    <property type="project" value="TreeGrafter"/>
</dbReference>
<comment type="similarity">
    <text evidence="1">Belongs to the free Met sulfoxide reductase family.</text>
</comment>
<dbReference type="InterPro" id="IPR029016">
    <property type="entry name" value="GAF-like_dom_sf"/>
</dbReference>
<sequence length="160" mass="17212">MSDSLYIPESATKAEKYEAILPQIEALITGEPDLYANLANISAALKEAFDFFWVGFYLAKENQLVLGPFQGPIACTRISMGKGVCGTAWQEGKTVLVPDVDAFPGHIACSSASKSEIVVPVFKGGLVAMVLDVDSDQLDDFDGVDQEYLEKLMGVLGSKL</sequence>
<dbReference type="OrthoDB" id="9796252at2"/>
<dbReference type="PANTHER" id="PTHR21021:SF15">
    <property type="entry name" value="FREE METHIONINE-R-SULFOXIDE REDUCTASE"/>
    <property type="match status" value="1"/>
</dbReference>
<organism evidence="3 4">
    <name type="scientific">Algoriphagus aquimarinus</name>
    <dbReference type="NCBI Taxonomy" id="237018"/>
    <lineage>
        <taxon>Bacteria</taxon>
        <taxon>Pseudomonadati</taxon>
        <taxon>Bacteroidota</taxon>
        <taxon>Cytophagia</taxon>
        <taxon>Cytophagales</taxon>
        <taxon>Cyclobacteriaceae</taxon>
        <taxon>Algoriphagus</taxon>
    </lineage>
</organism>
<dbReference type="Proteomes" id="UP000321935">
    <property type="component" value="Unassembled WGS sequence"/>
</dbReference>
<dbReference type="FunFam" id="3.30.450.40:FF:000008">
    <property type="entry name" value="GAF domain-containing proteins"/>
    <property type="match status" value="1"/>
</dbReference>
<comment type="caution">
    <text evidence="3">The sequence shown here is derived from an EMBL/GenBank/DDBJ whole genome shotgun (WGS) entry which is preliminary data.</text>
</comment>
<dbReference type="InterPro" id="IPR051330">
    <property type="entry name" value="Phosphatase_reg/MetRdx"/>
</dbReference>
<feature type="domain" description="GAF" evidence="2">
    <location>
        <begin position="45"/>
        <end position="157"/>
    </location>
</feature>
<dbReference type="RefSeq" id="WP_146914750.1">
    <property type="nucleotide sequence ID" value="NZ_VORW01000001.1"/>
</dbReference>
<dbReference type="PANTHER" id="PTHR21021">
    <property type="entry name" value="GAF/PUTATIVE CYTOSKELETAL PROTEIN"/>
    <property type="match status" value="1"/>
</dbReference>
<protein>
    <submittedName>
        <fullName evidence="3">GAF domain-containing protein</fullName>
    </submittedName>
</protein>
<dbReference type="GO" id="GO:0033745">
    <property type="term" value="F:L-methionine-(R)-S-oxide reductase activity"/>
    <property type="evidence" value="ECO:0007669"/>
    <property type="project" value="TreeGrafter"/>
</dbReference>
<evidence type="ECO:0000313" key="4">
    <source>
        <dbReference type="Proteomes" id="UP000321935"/>
    </source>
</evidence>
<proteinExistence type="inferred from homology"/>
<evidence type="ECO:0000259" key="2">
    <source>
        <dbReference type="Pfam" id="PF13185"/>
    </source>
</evidence>
<dbReference type="Gene3D" id="3.30.450.40">
    <property type="match status" value="1"/>
</dbReference>
<name>A0A5C7B1D0_9BACT</name>
<accession>A0A5C7B1D0</accession>
<gene>
    <name evidence="3" type="ORF">ESV85_02995</name>
</gene>
<reference evidence="3 4" key="1">
    <citation type="submission" date="2019-08" db="EMBL/GenBank/DDBJ databases">
        <title>Genomes sequence of Algoriphagus aquimarinus ACAM450.</title>
        <authorList>
            <person name="Bowman J.P."/>
        </authorList>
    </citation>
    <scope>NUCLEOTIDE SEQUENCE [LARGE SCALE GENOMIC DNA]</scope>
    <source>
        <strain evidence="3 4">ACAM 450</strain>
    </source>
</reference>